<keyword evidence="1" id="KW-1133">Transmembrane helix</keyword>
<dbReference type="EMBL" id="OY569118">
    <property type="protein sequence ID" value="CAJ1002319.1"/>
    <property type="molecule type" value="Genomic_DNA"/>
</dbReference>
<dbReference type="AlphaFoldDB" id="A0AA48M9V7"/>
<evidence type="ECO:0000313" key="3">
    <source>
        <dbReference type="Proteomes" id="UP001189619"/>
    </source>
</evidence>
<evidence type="ECO:0000313" key="2">
    <source>
        <dbReference type="EMBL" id="CAJ1002319.1"/>
    </source>
</evidence>
<keyword evidence="3" id="KW-1185">Reference proteome</keyword>
<gene>
    <name evidence="2" type="ORF">BSPP4475_08330</name>
</gene>
<evidence type="ECO:0000256" key="1">
    <source>
        <dbReference type="SAM" id="Phobius"/>
    </source>
</evidence>
<keyword evidence="1" id="KW-0812">Transmembrane</keyword>
<protein>
    <submittedName>
        <fullName evidence="2">Uncharacterized protein</fullName>
    </submittedName>
</protein>
<accession>A0AA48M9V7</accession>
<proteinExistence type="predicted"/>
<keyword evidence="1" id="KW-0472">Membrane</keyword>
<sequence length="69" mass="7898">MIFHFNILITYHRISINQFYEGVISASQMLGGLFFAGSILIYKGRYEAILCKRQDVDFCSTTENVEARG</sequence>
<dbReference type="Proteomes" id="UP001189619">
    <property type="component" value="Chromosome"/>
</dbReference>
<reference evidence="2" key="1">
    <citation type="submission" date="2023-07" db="EMBL/GenBank/DDBJ databases">
        <authorList>
            <person name="Ivanov I."/>
            <person name="Teneva D."/>
            <person name="Stoikov I."/>
        </authorList>
    </citation>
    <scope>NUCLEOTIDE SEQUENCE</scope>
    <source>
        <strain evidence="2">4475</strain>
    </source>
</reference>
<name>A0AA48M9V7_9BACL</name>
<feature type="transmembrane region" description="Helical" evidence="1">
    <location>
        <begin position="23"/>
        <end position="42"/>
    </location>
</feature>
<dbReference type="KEGG" id="bayd:BSPP4475_08330"/>
<organism evidence="2 3">
    <name type="scientific">Brevibacillus aydinogluensis</name>
    <dbReference type="NCBI Taxonomy" id="927786"/>
    <lineage>
        <taxon>Bacteria</taxon>
        <taxon>Bacillati</taxon>
        <taxon>Bacillota</taxon>
        <taxon>Bacilli</taxon>
        <taxon>Bacillales</taxon>
        <taxon>Paenibacillaceae</taxon>
        <taxon>Brevibacillus</taxon>
    </lineage>
</organism>